<feature type="compositionally biased region" description="Low complexity" evidence="1">
    <location>
        <begin position="35"/>
        <end position="50"/>
    </location>
</feature>
<feature type="compositionally biased region" description="Polar residues" evidence="1">
    <location>
        <begin position="51"/>
        <end position="67"/>
    </location>
</feature>
<dbReference type="SMART" id="SM00225">
    <property type="entry name" value="BTB"/>
    <property type="match status" value="1"/>
</dbReference>
<evidence type="ECO:0000313" key="4">
    <source>
        <dbReference type="Proteomes" id="UP000724874"/>
    </source>
</evidence>
<evidence type="ECO:0000313" key="3">
    <source>
        <dbReference type="EMBL" id="KAF8886252.1"/>
    </source>
</evidence>
<proteinExistence type="predicted"/>
<protein>
    <recommendedName>
        <fullName evidence="2">BTB domain-containing protein</fullName>
    </recommendedName>
</protein>
<dbReference type="CDD" id="cd18186">
    <property type="entry name" value="BTB_POZ_ZBTB_KLHL-like"/>
    <property type="match status" value="1"/>
</dbReference>
<organism evidence="3 4">
    <name type="scientific">Gymnopilus junonius</name>
    <name type="common">Spectacular rustgill mushroom</name>
    <name type="synonym">Gymnopilus spectabilis subsp. junonius</name>
    <dbReference type="NCBI Taxonomy" id="109634"/>
    <lineage>
        <taxon>Eukaryota</taxon>
        <taxon>Fungi</taxon>
        <taxon>Dikarya</taxon>
        <taxon>Basidiomycota</taxon>
        <taxon>Agaricomycotina</taxon>
        <taxon>Agaricomycetes</taxon>
        <taxon>Agaricomycetidae</taxon>
        <taxon>Agaricales</taxon>
        <taxon>Agaricineae</taxon>
        <taxon>Hymenogastraceae</taxon>
        <taxon>Gymnopilus</taxon>
    </lineage>
</organism>
<sequence length="454" mass="50034">MSKSSHPSATVNNLDNNNDNDPDTDTEISMEGLMASQSSISESSASASSSRMQNSAEKAESLATTTPRPKLTWQHDETYYFEDGSCVILIDDTLFNVHRSILSKDSSSFSTMFSLPQGSIEVEGRSDDNPIILTGDTPDEFRHFLWALYALPPELRILTSPNANLNHLIDIARVSNKYFFKSLETWALDAIQEYVNRKPSPLLTGMPAIPTASLTSALSASTHKPLTQAETSPLLSSLIRLAQLCQHQPLLLTMIALLRQLMSSSVHYAYLAMTLSDELDLRTLRGAAYLEVMQKAVVVRKVGVDVLRSASSTGSVSDGEAGTLDSSGRLIITRSQQLRLLAGFYRLTSTWDLLRTTPPPFDHSPSCSATWHQQEKTRSEAVMGLGLADVLGRLRTVQKEYERWGSATYMHHDCRMIAKRAIVDVVRRVEEALPDYFAEPGGCESDDEGVVGVV</sequence>
<dbReference type="InterPro" id="IPR000210">
    <property type="entry name" value="BTB/POZ_dom"/>
</dbReference>
<dbReference type="EMBL" id="JADNYJ010000097">
    <property type="protein sequence ID" value="KAF8886252.1"/>
    <property type="molecule type" value="Genomic_DNA"/>
</dbReference>
<evidence type="ECO:0000259" key="2">
    <source>
        <dbReference type="PROSITE" id="PS50097"/>
    </source>
</evidence>
<evidence type="ECO:0000256" key="1">
    <source>
        <dbReference type="SAM" id="MobiDB-lite"/>
    </source>
</evidence>
<name>A0A9P5NGH6_GYMJU</name>
<keyword evidence="4" id="KW-1185">Reference proteome</keyword>
<feature type="domain" description="BTB" evidence="2">
    <location>
        <begin position="84"/>
        <end position="149"/>
    </location>
</feature>
<feature type="region of interest" description="Disordered" evidence="1">
    <location>
        <begin position="1"/>
        <end position="67"/>
    </location>
</feature>
<feature type="compositionally biased region" description="Acidic residues" evidence="1">
    <location>
        <begin position="18"/>
        <end position="28"/>
    </location>
</feature>
<dbReference type="OrthoDB" id="8117402at2759"/>
<dbReference type="SUPFAM" id="SSF54695">
    <property type="entry name" value="POZ domain"/>
    <property type="match status" value="1"/>
</dbReference>
<dbReference type="PROSITE" id="PS50097">
    <property type="entry name" value="BTB"/>
    <property type="match status" value="1"/>
</dbReference>
<comment type="caution">
    <text evidence="3">The sequence shown here is derived from an EMBL/GenBank/DDBJ whole genome shotgun (WGS) entry which is preliminary data.</text>
</comment>
<dbReference type="Gene3D" id="3.30.710.10">
    <property type="entry name" value="Potassium Channel Kv1.1, Chain A"/>
    <property type="match status" value="1"/>
</dbReference>
<dbReference type="Proteomes" id="UP000724874">
    <property type="component" value="Unassembled WGS sequence"/>
</dbReference>
<dbReference type="InterPro" id="IPR011333">
    <property type="entry name" value="SKP1/BTB/POZ_sf"/>
</dbReference>
<dbReference type="AlphaFoldDB" id="A0A9P5NGH6"/>
<accession>A0A9P5NGH6</accession>
<gene>
    <name evidence="3" type="ORF">CPB84DRAFT_1816737</name>
</gene>
<feature type="compositionally biased region" description="Polar residues" evidence="1">
    <location>
        <begin position="1"/>
        <end position="11"/>
    </location>
</feature>
<reference evidence="3" key="1">
    <citation type="submission" date="2020-11" db="EMBL/GenBank/DDBJ databases">
        <authorList>
            <consortium name="DOE Joint Genome Institute"/>
            <person name="Ahrendt S."/>
            <person name="Riley R."/>
            <person name="Andreopoulos W."/>
            <person name="LaButti K."/>
            <person name="Pangilinan J."/>
            <person name="Ruiz-duenas F.J."/>
            <person name="Barrasa J.M."/>
            <person name="Sanchez-Garcia M."/>
            <person name="Camarero S."/>
            <person name="Miyauchi S."/>
            <person name="Serrano A."/>
            <person name="Linde D."/>
            <person name="Babiker R."/>
            <person name="Drula E."/>
            <person name="Ayuso-Fernandez I."/>
            <person name="Pacheco R."/>
            <person name="Padilla G."/>
            <person name="Ferreira P."/>
            <person name="Barriuso J."/>
            <person name="Kellner H."/>
            <person name="Castanera R."/>
            <person name="Alfaro M."/>
            <person name="Ramirez L."/>
            <person name="Pisabarro A.G."/>
            <person name="Kuo A."/>
            <person name="Tritt A."/>
            <person name="Lipzen A."/>
            <person name="He G."/>
            <person name="Yan M."/>
            <person name="Ng V."/>
            <person name="Cullen D."/>
            <person name="Martin F."/>
            <person name="Rosso M.-N."/>
            <person name="Henrissat B."/>
            <person name="Hibbett D."/>
            <person name="Martinez A.T."/>
            <person name="Grigoriev I.V."/>
        </authorList>
    </citation>
    <scope>NUCLEOTIDE SEQUENCE</scope>
    <source>
        <strain evidence="3">AH 44721</strain>
    </source>
</reference>